<dbReference type="EMBL" id="JAASQV010000005">
    <property type="protein sequence ID" value="NIJ66946.1"/>
    <property type="molecule type" value="Genomic_DNA"/>
</dbReference>
<evidence type="ECO:0000313" key="2">
    <source>
        <dbReference type="Proteomes" id="UP000564677"/>
    </source>
</evidence>
<gene>
    <name evidence="1" type="ORF">FHR20_003924</name>
</gene>
<dbReference type="Proteomes" id="UP000564677">
    <property type="component" value="Unassembled WGS sequence"/>
</dbReference>
<dbReference type="InterPro" id="IPR015813">
    <property type="entry name" value="Pyrv/PenolPyrv_kinase-like_dom"/>
</dbReference>
<dbReference type="InterPro" id="IPR039556">
    <property type="entry name" value="ICL/PEPM"/>
</dbReference>
<keyword evidence="2" id="KW-1185">Reference proteome</keyword>
<dbReference type="AlphaFoldDB" id="A0A7X5V443"/>
<dbReference type="Gene3D" id="3.20.20.60">
    <property type="entry name" value="Phosphoenolpyruvate-binding domains"/>
    <property type="match status" value="1"/>
</dbReference>
<dbReference type="RefSeq" id="WP_208413773.1">
    <property type="nucleotide sequence ID" value="NZ_CP170557.1"/>
</dbReference>
<reference evidence="1 2" key="1">
    <citation type="submission" date="2020-03" db="EMBL/GenBank/DDBJ databases">
        <title>Genomic Encyclopedia of Type Strains, Phase IV (KMG-IV): sequencing the most valuable type-strain genomes for metagenomic binning, comparative biology and taxonomic classification.</title>
        <authorList>
            <person name="Goeker M."/>
        </authorList>
    </citation>
    <scope>NUCLEOTIDE SEQUENCE [LARGE SCALE GENOMIC DNA]</scope>
    <source>
        <strain evidence="1 2">DSM 4733</strain>
    </source>
</reference>
<dbReference type="InterPro" id="IPR040442">
    <property type="entry name" value="Pyrv_kinase-like_dom_sf"/>
</dbReference>
<name>A0A7X5V443_9SPHN</name>
<dbReference type="SUPFAM" id="SSF51621">
    <property type="entry name" value="Phosphoenolpyruvate/pyruvate domain"/>
    <property type="match status" value="1"/>
</dbReference>
<protein>
    <submittedName>
        <fullName evidence="1">2-methylisocitrate lyase-like PEP mutase family enzyme</fullName>
    </submittedName>
</protein>
<comment type="caution">
    <text evidence="1">The sequence shown here is derived from an EMBL/GenBank/DDBJ whole genome shotgun (WGS) entry which is preliminary data.</text>
</comment>
<dbReference type="PANTHER" id="PTHR42905">
    <property type="entry name" value="PHOSPHOENOLPYRUVATE CARBOXYLASE"/>
    <property type="match status" value="1"/>
</dbReference>
<accession>A0A7X5V443</accession>
<organism evidence="1 2">
    <name type="scientific">Sphingomonas leidyi</name>
    <dbReference type="NCBI Taxonomy" id="68569"/>
    <lineage>
        <taxon>Bacteria</taxon>
        <taxon>Pseudomonadati</taxon>
        <taxon>Pseudomonadota</taxon>
        <taxon>Alphaproteobacteria</taxon>
        <taxon>Sphingomonadales</taxon>
        <taxon>Sphingomonadaceae</taxon>
        <taxon>Sphingomonas</taxon>
    </lineage>
</organism>
<dbReference type="Pfam" id="PF13714">
    <property type="entry name" value="PEP_mutase"/>
    <property type="match status" value="1"/>
</dbReference>
<proteinExistence type="predicted"/>
<dbReference type="PANTHER" id="PTHR42905:SF16">
    <property type="entry name" value="CARBOXYPHOSPHONOENOLPYRUVATE PHOSPHONOMUTASE-LIKE PROTEIN (AFU_ORTHOLOGUE AFUA_5G07230)"/>
    <property type="match status" value="1"/>
</dbReference>
<evidence type="ECO:0000313" key="1">
    <source>
        <dbReference type="EMBL" id="NIJ66946.1"/>
    </source>
</evidence>
<dbReference type="CDD" id="cd00377">
    <property type="entry name" value="ICL_PEPM"/>
    <property type="match status" value="1"/>
</dbReference>
<keyword evidence="1" id="KW-0456">Lyase</keyword>
<sequence length="255" mass="26072">MSAKYQSFAALHVPGDPVILFNIWDAGSARAAERAGARAIATGSASVSTAHGYDDAEALPLDLALANARRTVAAVALPVSVDFEGGYAVDPDAVAANVEKLAATGAIGCNFEDQIVASHGTAARALHGIEEQAARIAAIRWTVGPDFFLNARTDIFLIAPGDTHDAAMADAAIARGKAYADAGASGFFVPGLADLALLERVAKAVPLPVNFMAFPGAPDARAVAETGIARISHGPFPHLAALKAFEDAARAAFSA</sequence>
<dbReference type="GO" id="GO:0016829">
    <property type="term" value="F:lyase activity"/>
    <property type="evidence" value="ECO:0007669"/>
    <property type="project" value="UniProtKB-KW"/>
</dbReference>